<name>D5L2I9_9VIRU</name>
<organism evidence="2">
    <name type="scientific">uncultured virus</name>
    <dbReference type="NCBI Taxonomy" id="340016"/>
    <lineage>
        <taxon>Viruses</taxon>
        <taxon>environmental samples</taxon>
    </lineage>
</organism>
<reference evidence="2" key="1">
    <citation type="journal article" date="2010" name="Environ. Microbiol.">
        <title>The metavirome of a hypersaline environment.</title>
        <authorList>
            <person name="Santos F."/>
            <person name="Yarza P."/>
            <person name="Parro V."/>
            <person name="Briones C."/>
            <person name="Anton J."/>
        </authorList>
    </citation>
    <scope>NUCLEOTIDE SEQUENCE</scope>
</reference>
<accession>D5L2I9</accession>
<protein>
    <submittedName>
        <fullName evidence="2">Uncharacterized protein</fullName>
    </submittedName>
</protein>
<sequence length="157" mass="17065">MGSRAERIPSPELHITSSVGCAISRSGEAVTSRSPPTPHSGYLDAADARTQSPQDPRRLRDIVQKSMRIQSTDDRDRLWENLCEATGESARSKALDRAARYYLRMCGGVAAYGRGDIQTLLDEAEAQGSLTAPEIAAILDERELPVTYETTSSVGPE</sequence>
<feature type="region of interest" description="Disordered" evidence="1">
    <location>
        <begin position="24"/>
        <end position="58"/>
    </location>
</feature>
<evidence type="ECO:0000256" key="1">
    <source>
        <dbReference type="SAM" id="MobiDB-lite"/>
    </source>
</evidence>
<dbReference type="EMBL" id="GU735262">
    <property type="protein sequence ID" value="ADE29248.1"/>
    <property type="molecule type" value="Genomic_DNA"/>
</dbReference>
<proteinExistence type="predicted"/>
<evidence type="ECO:0000313" key="2">
    <source>
        <dbReference type="EMBL" id="ADE29248.1"/>
    </source>
</evidence>